<dbReference type="EMBL" id="AAOW01000006">
    <property type="protein sequence ID" value="EAR61782.1"/>
    <property type="molecule type" value="Genomic_DNA"/>
</dbReference>
<reference evidence="2 3" key="1">
    <citation type="submission" date="2006-02" db="EMBL/GenBank/DDBJ databases">
        <authorList>
            <person name="Pinhassi J."/>
            <person name="Pedros-Alio C."/>
            <person name="Ferriera S."/>
            <person name="Johnson J."/>
            <person name="Kravitz S."/>
            <person name="Halpern A."/>
            <person name="Remington K."/>
            <person name="Beeson K."/>
            <person name="Tran B."/>
            <person name="Rogers Y.-H."/>
            <person name="Friedman R."/>
            <person name="Venter J.C."/>
        </authorList>
    </citation>
    <scope>NUCLEOTIDE SEQUENCE [LARGE SCALE GENOMIC DNA]</scope>
    <source>
        <strain evidence="2 3">MED92</strain>
    </source>
</reference>
<keyword evidence="1" id="KW-0732">Signal</keyword>
<comment type="caution">
    <text evidence="2">The sequence shown here is derived from an EMBL/GenBank/DDBJ whole genome shotgun (WGS) entry which is preliminary data.</text>
</comment>
<dbReference type="InterPro" id="IPR025245">
    <property type="entry name" value="DUF4197"/>
</dbReference>
<evidence type="ECO:0000313" key="3">
    <source>
        <dbReference type="Proteomes" id="UP000002171"/>
    </source>
</evidence>
<sequence>MNKSYIVASLLTASIISAPASAGWADALKEAVKDEDLQKSVLDATVGNGSSGTTTNLDTETLINGLKEALEVGSKRAIEEISQPGGYLNNTNIRIPLPNGVDKVASILRKYGLSDQVDQFEESMNRAAEKAAPQATDLIVNAVKEMSFDDAKKIYQGSDDAATQYFKEKTSDKLRQLFQPSVQESLGQVGATRYYNDLASEAKDIPFVGQQLDVDLDNYVTEEALNGLFTMLAAEEKKIRENPAARTTDLLKQVFQ</sequence>
<organism evidence="2 3">
    <name type="scientific">Neptuniibacter caesariensis</name>
    <dbReference type="NCBI Taxonomy" id="207954"/>
    <lineage>
        <taxon>Bacteria</taxon>
        <taxon>Pseudomonadati</taxon>
        <taxon>Pseudomonadota</taxon>
        <taxon>Gammaproteobacteria</taxon>
        <taxon>Oceanospirillales</taxon>
        <taxon>Oceanospirillaceae</taxon>
        <taxon>Neptuniibacter</taxon>
    </lineage>
</organism>
<dbReference type="Pfam" id="PF13852">
    <property type="entry name" value="DUF4197"/>
    <property type="match status" value="1"/>
</dbReference>
<feature type="chain" id="PRO_5030800901" description="DUF4197 domain-containing protein" evidence="1">
    <location>
        <begin position="23"/>
        <end position="256"/>
    </location>
</feature>
<proteinExistence type="predicted"/>
<gene>
    <name evidence="2" type="ORF">MED92_04267</name>
</gene>
<feature type="signal peptide" evidence="1">
    <location>
        <begin position="1"/>
        <end position="22"/>
    </location>
</feature>
<keyword evidence="3" id="KW-1185">Reference proteome</keyword>
<dbReference type="OrthoDB" id="5292580at2"/>
<protein>
    <recommendedName>
        <fullName evidence="4">DUF4197 domain-containing protein</fullName>
    </recommendedName>
</protein>
<dbReference type="Proteomes" id="UP000002171">
    <property type="component" value="Unassembled WGS sequence"/>
</dbReference>
<evidence type="ECO:0008006" key="4">
    <source>
        <dbReference type="Google" id="ProtNLM"/>
    </source>
</evidence>
<accession>A0A7U8GRV0</accession>
<evidence type="ECO:0000313" key="2">
    <source>
        <dbReference type="EMBL" id="EAR61782.1"/>
    </source>
</evidence>
<dbReference type="RefSeq" id="WP_007022868.1">
    <property type="nucleotide sequence ID" value="NZ_CH724127.1"/>
</dbReference>
<dbReference type="AlphaFoldDB" id="A0A7U8GRV0"/>
<evidence type="ECO:0000256" key="1">
    <source>
        <dbReference type="SAM" id="SignalP"/>
    </source>
</evidence>
<name>A0A7U8GRV0_NEPCE</name>